<comment type="catalytic activity">
    <reaction evidence="5">
        <text>(6S)-5-formyl-5,6,7,8-tetrahydrofolate + ATP = (6R)-5,10-methenyltetrahydrofolate + ADP + phosphate</text>
        <dbReference type="Rhea" id="RHEA:10488"/>
        <dbReference type="ChEBI" id="CHEBI:30616"/>
        <dbReference type="ChEBI" id="CHEBI:43474"/>
        <dbReference type="ChEBI" id="CHEBI:57455"/>
        <dbReference type="ChEBI" id="CHEBI:57457"/>
        <dbReference type="ChEBI" id="CHEBI:456216"/>
        <dbReference type="EC" id="6.3.3.2"/>
    </reaction>
</comment>
<dbReference type="SUPFAM" id="SSF100950">
    <property type="entry name" value="NagB/RpiA/CoA transferase-like"/>
    <property type="match status" value="1"/>
</dbReference>
<evidence type="ECO:0000256" key="4">
    <source>
        <dbReference type="PIRSR" id="PIRSR006806-1"/>
    </source>
</evidence>
<comment type="cofactor">
    <cofactor evidence="5">
        <name>Mg(2+)</name>
        <dbReference type="ChEBI" id="CHEBI:18420"/>
    </cofactor>
</comment>
<evidence type="ECO:0000256" key="5">
    <source>
        <dbReference type="RuleBase" id="RU361279"/>
    </source>
</evidence>
<name>A0A219B761_9SPHN</name>
<dbReference type="Proteomes" id="UP000198462">
    <property type="component" value="Unassembled WGS sequence"/>
</dbReference>
<dbReference type="InterPro" id="IPR024185">
    <property type="entry name" value="FTHF_cligase-like_sf"/>
</dbReference>
<dbReference type="GO" id="GO:0030272">
    <property type="term" value="F:5-formyltetrahydrofolate cyclo-ligase activity"/>
    <property type="evidence" value="ECO:0007669"/>
    <property type="project" value="UniProtKB-EC"/>
</dbReference>
<evidence type="ECO:0000256" key="2">
    <source>
        <dbReference type="ARBA" id="ARBA00022741"/>
    </source>
</evidence>
<dbReference type="Gene3D" id="3.40.50.10420">
    <property type="entry name" value="NagB/RpiA/CoA transferase-like"/>
    <property type="match status" value="1"/>
</dbReference>
<proteinExistence type="inferred from homology"/>
<dbReference type="Pfam" id="PF01812">
    <property type="entry name" value="5-FTHF_cyc-lig"/>
    <property type="match status" value="1"/>
</dbReference>
<dbReference type="PIRSF" id="PIRSF006806">
    <property type="entry name" value="FTHF_cligase"/>
    <property type="match status" value="1"/>
</dbReference>
<dbReference type="EC" id="6.3.3.2" evidence="5"/>
<dbReference type="PANTHER" id="PTHR23407">
    <property type="entry name" value="ATPASE INHIBITOR/5-FORMYLTETRAHYDROFOLATE CYCLO-LIGASE"/>
    <property type="match status" value="1"/>
</dbReference>
<evidence type="ECO:0000313" key="7">
    <source>
        <dbReference type="Proteomes" id="UP000198462"/>
    </source>
</evidence>
<keyword evidence="5" id="KW-0460">Magnesium</keyword>
<dbReference type="EMBL" id="NFZT01000001">
    <property type="protein sequence ID" value="OWV33983.1"/>
    <property type="molecule type" value="Genomic_DNA"/>
</dbReference>
<dbReference type="GO" id="GO:0046872">
    <property type="term" value="F:metal ion binding"/>
    <property type="evidence" value="ECO:0007669"/>
    <property type="project" value="UniProtKB-KW"/>
</dbReference>
<keyword evidence="3 4" id="KW-0067">ATP-binding</keyword>
<organism evidence="6 7">
    <name type="scientific">Pacificimonas flava</name>
    <dbReference type="NCBI Taxonomy" id="1234595"/>
    <lineage>
        <taxon>Bacteria</taxon>
        <taxon>Pseudomonadati</taxon>
        <taxon>Pseudomonadota</taxon>
        <taxon>Alphaproteobacteria</taxon>
        <taxon>Sphingomonadales</taxon>
        <taxon>Sphingosinicellaceae</taxon>
        <taxon>Pacificimonas</taxon>
    </lineage>
</organism>
<feature type="binding site" evidence="4">
    <location>
        <begin position="116"/>
        <end position="124"/>
    </location>
    <ligand>
        <name>ATP</name>
        <dbReference type="ChEBI" id="CHEBI:30616"/>
    </ligand>
</feature>
<protein>
    <recommendedName>
        <fullName evidence="5">5-formyltetrahydrofolate cyclo-ligase</fullName>
        <ecNumber evidence="5">6.3.3.2</ecNumber>
    </recommendedName>
</protein>
<dbReference type="NCBIfam" id="TIGR02727">
    <property type="entry name" value="MTHFS_bact"/>
    <property type="match status" value="1"/>
</dbReference>
<evidence type="ECO:0000256" key="3">
    <source>
        <dbReference type="ARBA" id="ARBA00022840"/>
    </source>
</evidence>
<dbReference type="OrthoDB" id="9801938at2"/>
<dbReference type="GO" id="GO:0009396">
    <property type="term" value="P:folic acid-containing compound biosynthetic process"/>
    <property type="evidence" value="ECO:0007669"/>
    <property type="project" value="TreeGrafter"/>
</dbReference>
<accession>A0A219B761</accession>
<keyword evidence="7" id="KW-1185">Reference proteome</keyword>
<gene>
    <name evidence="6" type="ORF">B5C34_11270</name>
</gene>
<evidence type="ECO:0000313" key="6">
    <source>
        <dbReference type="EMBL" id="OWV33983.1"/>
    </source>
</evidence>
<feature type="binding site" evidence="4">
    <location>
        <position position="47"/>
    </location>
    <ligand>
        <name>substrate</name>
    </ligand>
</feature>
<dbReference type="InterPro" id="IPR037171">
    <property type="entry name" value="NagB/RpiA_transferase-like"/>
</dbReference>
<dbReference type="PANTHER" id="PTHR23407:SF1">
    <property type="entry name" value="5-FORMYLTETRAHYDROFOLATE CYCLO-LIGASE"/>
    <property type="match status" value="1"/>
</dbReference>
<dbReference type="GO" id="GO:0035999">
    <property type="term" value="P:tetrahydrofolate interconversion"/>
    <property type="evidence" value="ECO:0007669"/>
    <property type="project" value="TreeGrafter"/>
</dbReference>
<keyword evidence="5" id="KW-0479">Metal-binding</keyword>
<keyword evidence="6" id="KW-0436">Ligase</keyword>
<dbReference type="GO" id="GO:0005524">
    <property type="term" value="F:ATP binding"/>
    <property type="evidence" value="ECO:0007669"/>
    <property type="project" value="UniProtKB-KW"/>
</dbReference>
<dbReference type="AlphaFoldDB" id="A0A219B761"/>
<dbReference type="InterPro" id="IPR002698">
    <property type="entry name" value="FTHF_cligase"/>
</dbReference>
<keyword evidence="2 4" id="KW-0547">Nucleotide-binding</keyword>
<evidence type="ECO:0000256" key="1">
    <source>
        <dbReference type="ARBA" id="ARBA00010638"/>
    </source>
</evidence>
<comment type="similarity">
    <text evidence="1 5">Belongs to the 5-formyltetrahydrofolate cyclo-ligase family.</text>
</comment>
<sequence>MRSERRRHVASMSDDARAKALSSAAHNVMQVIWPEARLGSYAPTTYEIDPGPCEVRQHEPAALPWFADRTPNMIFRACGPLVAGPWGLPQPDDDCEEIEPDVLIVPLLAATAAGDRLGQGGGHYDRYLERRTKAGTRPRTIGLAWDCQLVDSLPTEPWDVPLDFLATPSRLYGAP</sequence>
<comment type="caution">
    <text evidence="6">The sequence shown here is derived from an EMBL/GenBank/DDBJ whole genome shotgun (WGS) entry which is preliminary data.</text>
</comment>
<reference evidence="7" key="1">
    <citation type="submission" date="2017-05" db="EMBL/GenBank/DDBJ databases">
        <authorList>
            <person name="Lin X."/>
        </authorList>
    </citation>
    <scope>NUCLEOTIDE SEQUENCE [LARGE SCALE GENOMIC DNA]</scope>
    <source>
        <strain evidence="7">JLT2012</strain>
    </source>
</reference>